<proteinExistence type="predicted"/>
<evidence type="ECO:0000313" key="2">
    <source>
        <dbReference type="Proteomes" id="UP000276133"/>
    </source>
</evidence>
<name>A0A3M7RX24_BRAPC</name>
<reference evidence="1 2" key="1">
    <citation type="journal article" date="2018" name="Sci. Rep.">
        <title>Genomic signatures of local adaptation to the degree of environmental predictability in rotifers.</title>
        <authorList>
            <person name="Franch-Gras L."/>
            <person name="Hahn C."/>
            <person name="Garcia-Roger E.M."/>
            <person name="Carmona M.J."/>
            <person name="Serra M."/>
            <person name="Gomez A."/>
        </authorList>
    </citation>
    <scope>NUCLEOTIDE SEQUENCE [LARGE SCALE GENOMIC DNA]</scope>
    <source>
        <strain evidence="1">HYR1</strain>
    </source>
</reference>
<dbReference type="AlphaFoldDB" id="A0A3M7RX24"/>
<accession>A0A3M7RX24</accession>
<dbReference type="EMBL" id="REGN01002441">
    <property type="protein sequence ID" value="RNA28066.1"/>
    <property type="molecule type" value="Genomic_DNA"/>
</dbReference>
<comment type="caution">
    <text evidence="1">The sequence shown here is derived from an EMBL/GenBank/DDBJ whole genome shotgun (WGS) entry which is preliminary data.</text>
</comment>
<protein>
    <submittedName>
        <fullName evidence="1">Uncharacterized protein</fullName>
    </submittedName>
</protein>
<keyword evidence="2" id="KW-1185">Reference proteome</keyword>
<organism evidence="1 2">
    <name type="scientific">Brachionus plicatilis</name>
    <name type="common">Marine rotifer</name>
    <name type="synonym">Brachionus muelleri</name>
    <dbReference type="NCBI Taxonomy" id="10195"/>
    <lineage>
        <taxon>Eukaryota</taxon>
        <taxon>Metazoa</taxon>
        <taxon>Spiralia</taxon>
        <taxon>Gnathifera</taxon>
        <taxon>Rotifera</taxon>
        <taxon>Eurotatoria</taxon>
        <taxon>Monogononta</taxon>
        <taxon>Pseudotrocha</taxon>
        <taxon>Ploima</taxon>
        <taxon>Brachionidae</taxon>
        <taxon>Brachionus</taxon>
    </lineage>
</organism>
<dbReference type="Proteomes" id="UP000276133">
    <property type="component" value="Unassembled WGS sequence"/>
</dbReference>
<sequence length="87" mass="10051">MGFYNSSHVILITETWFNVQSIIELENFNLSRTCFSDDLLWKAITLEALKLIVLGSIQADTKPFEFQIFHLLNCQDPFSNGSNNFFN</sequence>
<evidence type="ECO:0000313" key="1">
    <source>
        <dbReference type="EMBL" id="RNA28066.1"/>
    </source>
</evidence>
<gene>
    <name evidence="1" type="ORF">BpHYR1_049222</name>
</gene>